<dbReference type="AlphaFoldDB" id="A0A812E237"/>
<organism evidence="2 3">
    <name type="scientific">Acanthosepion pharaonis</name>
    <name type="common">Pharaoh cuttlefish</name>
    <name type="synonym">Sepia pharaonis</name>
    <dbReference type="NCBI Taxonomy" id="158019"/>
    <lineage>
        <taxon>Eukaryota</taxon>
        <taxon>Metazoa</taxon>
        <taxon>Spiralia</taxon>
        <taxon>Lophotrochozoa</taxon>
        <taxon>Mollusca</taxon>
        <taxon>Cephalopoda</taxon>
        <taxon>Coleoidea</taxon>
        <taxon>Decapodiformes</taxon>
        <taxon>Sepiida</taxon>
        <taxon>Sepiina</taxon>
        <taxon>Sepiidae</taxon>
        <taxon>Acanthosepion</taxon>
    </lineage>
</organism>
<proteinExistence type="predicted"/>
<feature type="transmembrane region" description="Helical" evidence="1">
    <location>
        <begin position="214"/>
        <end position="234"/>
    </location>
</feature>
<evidence type="ECO:0000313" key="2">
    <source>
        <dbReference type="EMBL" id="CAE1313499.1"/>
    </source>
</evidence>
<protein>
    <submittedName>
        <fullName evidence="2">Uncharacterized protein</fullName>
    </submittedName>
</protein>
<evidence type="ECO:0000313" key="3">
    <source>
        <dbReference type="Proteomes" id="UP000597762"/>
    </source>
</evidence>
<evidence type="ECO:0000256" key="1">
    <source>
        <dbReference type="SAM" id="Phobius"/>
    </source>
</evidence>
<feature type="transmembrane region" description="Helical" evidence="1">
    <location>
        <begin position="289"/>
        <end position="309"/>
    </location>
</feature>
<keyword evidence="1" id="KW-1133">Transmembrane helix</keyword>
<dbReference type="EMBL" id="CAHIKZ030004648">
    <property type="protein sequence ID" value="CAE1313499.1"/>
    <property type="molecule type" value="Genomic_DNA"/>
</dbReference>
<feature type="transmembrane region" description="Helical" evidence="1">
    <location>
        <begin position="12"/>
        <end position="38"/>
    </location>
</feature>
<keyword evidence="1" id="KW-0472">Membrane</keyword>
<name>A0A812E237_ACAPH</name>
<sequence>MSDKVPHPNSIFLSLFPLLQLHFFLFVISLSSVLYLSLTLPLSLSLSLSLSLFLSFFLSFFLSCCVHTLLFLTNHFQIPGHLFPVLYFSYNSSSFMLSSDSLVFSSSSCFFFVSHHHHHHYHHDQSFIDDISTPLPSPTSVVAALQATQPIPLDVTDSSYDYCFGKKSATDTIAISRLVNRSQTRRVKSFDLSDGSCPTGPASCCLMGRVFCHFLSHSLAIFLSLCVIPTFFSFPTTLSTISLYQSLPLSIISFSIFPFFSLPLSPVYFRSFSHFLSLPHSFSHSQLRISLPLSVTVVSYLLYCLSLYPSHFESISFYFSLSHIPFSSFNFRLPFLRVFQHLCPLYLPHFPLSPCIFSSLFLFTSLFYSLFLFISPYCSISLSLLLHFLFSHPLYFTFFLCFFSLCLMVPFLSCSLTFSFLCM</sequence>
<dbReference type="Proteomes" id="UP000597762">
    <property type="component" value="Unassembled WGS sequence"/>
</dbReference>
<reference evidence="2" key="1">
    <citation type="submission" date="2021-01" db="EMBL/GenBank/DDBJ databases">
        <authorList>
            <person name="Li R."/>
            <person name="Bekaert M."/>
        </authorList>
    </citation>
    <scope>NUCLEOTIDE SEQUENCE</scope>
    <source>
        <strain evidence="2">Farmed</strain>
    </source>
</reference>
<feature type="transmembrane region" description="Helical" evidence="1">
    <location>
        <begin position="50"/>
        <end position="72"/>
    </location>
</feature>
<gene>
    <name evidence="2" type="ORF">SPHA_64616</name>
</gene>
<keyword evidence="3" id="KW-1185">Reference proteome</keyword>
<keyword evidence="1" id="KW-0812">Transmembrane</keyword>
<feature type="transmembrane region" description="Helical" evidence="1">
    <location>
        <begin position="394"/>
        <end position="421"/>
    </location>
</feature>
<accession>A0A812E237</accession>
<comment type="caution">
    <text evidence="2">The sequence shown here is derived from an EMBL/GenBank/DDBJ whole genome shotgun (WGS) entry which is preliminary data.</text>
</comment>
<feature type="transmembrane region" description="Helical" evidence="1">
    <location>
        <begin position="246"/>
        <end position="269"/>
    </location>
</feature>